<feature type="binding site" evidence="5">
    <location>
        <begin position="153"/>
        <end position="154"/>
    </location>
    <ligand>
        <name>FMN</name>
        <dbReference type="ChEBI" id="CHEBI:58210"/>
    </ligand>
</feature>
<comment type="caution">
    <text evidence="5">Lacks conserved residue(s) required for the propagation of feature annotation.</text>
</comment>
<sequence>MTDPLADSRTDYLAGALADDAPPSPSALLGTWMQEALDRHEQEGDLPDPTAAVLSTVALDADGSPRPRSRTVLVKGLGEDGEALTATLYTNRDSAKGRELAAVPRAALLLPWYALQRQVRIEGTVAQLDDDASDGYFARRPRASQLGAWASRQSAPIASRAELEAQLAEAAARFEGTDVPRPPFWGGYRITAERVEFWQGRSGRLHDRIAYERGAGGWTRERLQP</sequence>
<feature type="binding site" evidence="5">
    <location>
        <position position="140"/>
    </location>
    <ligand>
        <name>substrate</name>
    </ligand>
</feature>
<comment type="function">
    <text evidence="5">Catalyzes the oxidation of either pyridoxine 5'-phosphate (PNP) or pyridoxamine 5'-phosphate (PMP) into pyridoxal 5'-phosphate (PLP).</text>
</comment>
<dbReference type="NCBIfam" id="TIGR00558">
    <property type="entry name" value="pdxH"/>
    <property type="match status" value="1"/>
</dbReference>
<dbReference type="GO" id="GO:0004733">
    <property type="term" value="F:pyridoxamine phosphate oxidase activity"/>
    <property type="evidence" value="ECO:0007669"/>
    <property type="project" value="UniProtKB-EC"/>
</dbReference>
<feature type="compositionally biased region" description="Basic and acidic residues" evidence="6">
    <location>
        <begin position="1"/>
        <end position="10"/>
    </location>
</feature>
<gene>
    <name evidence="5 9" type="primary">pdxH</name>
    <name evidence="9" type="ORF">ACFSDA_04700</name>
</gene>
<feature type="binding site" evidence="5">
    <location>
        <position position="144"/>
    </location>
    <ligand>
        <name>substrate</name>
    </ligand>
</feature>
<accession>A0ABW4PU54</accession>
<feature type="domain" description="Pyridoxamine 5'-phosphate oxidase N-terminal" evidence="7">
    <location>
        <begin position="46"/>
        <end position="170"/>
    </location>
</feature>
<evidence type="ECO:0000313" key="9">
    <source>
        <dbReference type="EMBL" id="MFD1834372.1"/>
    </source>
</evidence>
<keyword evidence="4 5" id="KW-0560">Oxidoreductase</keyword>
<dbReference type="Gene3D" id="2.30.110.10">
    <property type="entry name" value="Electron Transport, Fmn-binding Protein, Chain A"/>
    <property type="match status" value="1"/>
</dbReference>
<dbReference type="InterPro" id="IPR000659">
    <property type="entry name" value="Pyridox_Oxase"/>
</dbReference>
<dbReference type="Pfam" id="PF10590">
    <property type="entry name" value="PNP_phzG_C"/>
    <property type="match status" value="1"/>
</dbReference>
<feature type="binding site" evidence="5">
    <location>
        <begin position="204"/>
        <end position="206"/>
    </location>
    <ligand>
        <name>substrate</name>
    </ligand>
</feature>
<reference evidence="10" key="1">
    <citation type="journal article" date="2019" name="Int. J. Syst. Evol. Microbiol.">
        <title>The Global Catalogue of Microorganisms (GCM) 10K type strain sequencing project: providing services to taxonomists for standard genome sequencing and annotation.</title>
        <authorList>
            <consortium name="The Broad Institute Genomics Platform"/>
            <consortium name="The Broad Institute Genome Sequencing Center for Infectious Disease"/>
            <person name="Wu L."/>
            <person name="Ma J."/>
        </authorList>
    </citation>
    <scope>NUCLEOTIDE SEQUENCE [LARGE SCALE GENOMIC DNA]</scope>
    <source>
        <strain evidence="10">JCM 11650</strain>
    </source>
</reference>
<dbReference type="HAMAP" id="MF_01629">
    <property type="entry name" value="PdxH"/>
    <property type="match status" value="1"/>
</dbReference>
<dbReference type="PIRSF" id="PIRSF000190">
    <property type="entry name" value="Pyd_amn-ph_oxd"/>
    <property type="match status" value="1"/>
</dbReference>
<feature type="region of interest" description="Disordered" evidence="6">
    <location>
        <begin position="1"/>
        <end position="28"/>
    </location>
</feature>
<dbReference type="PANTHER" id="PTHR10851:SF0">
    <property type="entry name" value="PYRIDOXINE-5'-PHOSPHATE OXIDASE"/>
    <property type="match status" value="1"/>
</dbReference>
<organism evidence="9 10">
    <name type="scientific">Brachybacterium rhamnosum</name>
    <dbReference type="NCBI Taxonomy" id="173361"/>
    <lineage>
        <taxon>Bacteria</taxon>
        <taxon>Bacillati</taxon>
        <taxon>Actinomycetota</taxon>
        <taxon>Actinomycetes</taxon>
        <taxon>Micrococcales</taxon>
        <taxon>Dermabacteraceae</taxon>
        <taxon>Brachybacterium</taxon>
    </lineage>
</organism>
<evidence type="ECO:0000313" key="10">
    <source>
        <dbReference type="Proteomes" id="UP001597280"/>
    </source>
</evidence>
<feature type="binding site" evidence="5">
    <location>
        <position position="118"/>
    </location>
    <ligand>
        <name>FMN</name>
        <dbReference type="ChEBI" id="CHEBI:58210"/>
    </ligand>
</feature>
<dbReference type="SUPFAM" id="SSF50475">
    <property type="entry name" value="FMN-binding split barrel"/>
    <property type="match status" value="1"/>
</dbReference>
<comment type="subunit">
    <text evidence="5">Homodimer.</text>
</comment>
<feature type="domain" description="Pyridoxine 5'-phosphate oxidase dimerisation C-terminal" evidence="8">
    <location>
        <begin position="185"/>
        <end position="225"/>
    </location>
</feature>
<dbReference type="EMBL" id="JBHUFL010000002">
    <property type="protein sequence ID" value="MFD1834372.1"/>
    <property type="molecule type" value="Genomic_DNA"/>
</dbReference>
<feature type="binding site" evidence="5">
    <location>
        <position position="136"/>
    </location>
    <ligand>
        <name>substrate</name>
    </ligand>
</feature>
<feature type="binding site" evidence="5">
    <location>
        <position position="208"/>
    </location>
    <ligand>
        <name>FMN</name>
        <dbReference type="ChEBI" id="CHEBI:58210"/>
    </ligand>
</feature>
<keyword evidence="2 5" id="KW-0285">Flavoprotein</keyword>
<name>A0ABW4PU54_9MICO</name>
<evidence type="ECO:0000259" key="7">
    <source>
        <dbReference type="Pfam" id="PF01243"/>
    </source>
</evidence>
<dbReference type="InterPro" id="IPR019576">
    <property type="entry name" value="Pyridoxamine_oxidase_dimer_C"/>
</dbReference>
<dbReference type="PANTHER" id="PTHR10851">
    <property type="entry name" value="PYRIDOXINE-5-PHOSPHATE OXIDASE"/>
    <property type="match status" value="1"/>
</dbReference>
<dbReference type="Proteomes" id="UP001597280">
    <property type="component" value="Unassembled WGS sequence"/>
</dbReference>
<feature type="binding site" evidence="5">
    <location>
        <position position="96"/>
    </location>
    <ligand>
        <name>FMN</name>
        <dbReference type="ChEBI" id="CHEBI:58210"/>
    </ligand>
</feature>
<comment type="caution">
    <text evidence="9">The sequence shown here is derived from an EMBL/GenBank/DDBJ whole genome shotgun (WGS) entry which is preliminary data.</text>
</comment>
<evidence type="ECO:0000256" key="2">
    <source>
        <dbReference type="ARBA" id="ARBA00022630"/>
    </source>
</evidence>
<evidence type="ECO:0000256" key="4">
    <source>
        <dbReference type="ARBA" id="ARBA00023002"/>
    </source>
</evidence>
<dbReference type="PROSITE" id="PS01064">
    <property type="entry name" value="PYRIDOX_OXIDASE"/>
    <property type="match status" value="1"/>
</dbReference>
<dbReference type="NCBIfam" id="NF004231">
    <property type="entry name" value="PRK05679.1"/>
    <property type="match status" value="1"/>
</dbReference>
<comment type="catalytic activity">
    <reaction evidence="5">
        <text>pyridoxamine 5'-phosphate + O2 + H2O = pyridoxal 5'-phosphate + H2O2 + NH4(+)</text>
        <dbReference type="Rhea" id="RHEA:15817"/>
        <dbReference type="ChEBI" id="CHEBI:15377"/>
        <dbReference type="ChEBI" id="CHEBI:15379"/>
        <dbReference type="ChEBI" id="CHEBI:16240"/>
        <dbReference type="ChEBI" id="CHEBI:28938"/>
        <dbReference type="ChEBI" id="CHEBI:58451"/>
        <dbReference type="ChEBI" id="CHEBI:597326"/>
        <dbReference type="EC" id="1.4.3.5"/>
    </reaction>
</comment>
<feature type="compositionally biased region" description="Low complexity" evidence="6">
    <location>
        <begin position="13"/>
        <end position="28"/>
    </location>
</feature>
<feature type="binding site" evidence="5">
    <location>
        <begin position="70"/>
        <end position="75"/>
    </location>
    <ligand>
        <name>FMN</name>
        <dbReference type="ChEBI" id="CHEBI:58210"/>
    </ligand>
</feature>
<feature type="binding site" evidence="5">
    <location>
        <begin position="89"/>
        <end position="90"/>
    </location>
    <ligand>
        <name>FMN</name>
        <dbReference type="ChEBI" id="CHEBI:58210"/>
    </ligand>
</feature>
<comment type="pathway">
    <text evidence="5">Cofactor metabolism; pyridoxal 5'-phosphate salvage; pyridoxal 5'-phosphate from pyridoxine 5'-phosphate: step 1/1.</text>
</comment>
<comment type="similarity">
    <text evidence="1 5">Belongs to the pyridoxamine 5'-phosphate oxidase family.</text>
</comment>
<keyword evidence="3 5" id="KW-0288">FMN</keyword>
<feature type="binding site" evidence="5">
    <location>
        <position position="198"/>
    </location>
    <ligand>
        <name>FMN</name>
        <dbReference type="ChEBI" id="CHEBI:58210"/>
    </ligand>
</feature>
<dbReference type="EC" id="1.4.3.5" evidence="5"/>
<feature type="binding site" evidence="5">
    <location>
        <position position="75"/>
    </location>
    <ligand>
        <name>substrate</name>
    </ligand>
</feature>
<comment type="catalytic activity">
    <reaction evidence="5">
        <text>pyridoxine 5'-phosphate + O2 = pyridoxal 5'-phosphate + H2O2</text>
        <dbReference type="Rhea" id="RHEA:15149"/>
        <dbReference type="ChEBI" id="CHEBI:15379"/>
        <dbReference type="ChEBI" id="CHEBI:16240"/>
        <dbReference type="ChEBI" id="CHEBI:58589"/>
        <dbReference type="ChEBI" id="CHEBI:597326"/>
        <dbReference type="EC" id="1.4.3.5"/>
    </reaction>
</comment>
<comment type="cofactor">
    <cofactor evidence="5">
        <name>FMN</name>
        <dbReference type="ChEBI" id="CHEBI:58210"/>
    </cofactor>
    <text evidence="5">Binds 1 FMN per subunit.</text>
</comment>
<evidence type="ECO:0000256" key="6">
    <source>
        <dbReference type="SAM" id="MobiDB-lite"/>
    </source>
</evidence>
<dbReference type="InterPro" id="IPR019740">
    <property type="entry name" value="Pyridox_Oxase_CS"/>
</dbReference>
<keyword evidence="10" id="KW-1185">Reference proteome</keyword>
<dbReference type="RefSeq" id="WP_137769241.1">
    <property type="nucleotide sequence ID" value="NZ_BAAAIS010000002.1"/>
</dbReference>
<evidence type="ECO:0000259" key="8">
    <source>
        <dbReference type="Pfam" id="PF10590"/>
    </source>
</evidence>
<dbReference type="Pfam" id="PF01243">
    <property type="entry name" value="PNPOx_N"/>
    <property type="match status" value="1"/>
</dbReference>
<dbReference type="InterPro" id="IPR012349">
    <property type="entry name" value="Split_barrel_FMN-bd"/>
</dbReference>
<dbReference type="InterPro" id="IPR011576">
    <property type="entry name" value="Pyridox_Oxase_N"/>
</dbReference>
<evidence type="ECO:0000256" key="5">
    <source>
        <dbReference type="HAMAP-Rule" id="MF_01629"/>
    </source>
</evidence>
<evidence type="ECO:0000256" key="3">
    <source>
        <dbReference type="ARBA" id="ARBA00022643"/>
    </source>
</evidence>
<keyword evidence="5" id="KW-0664">Pyridoxine biosynthesis</keyword>
<proteinExistence type="inferred from homology"/>
<evidence type="ECO:0000256" key="1">
    <source>
        <dbReference type="ARBA" id="ARBA00007301"/>
    </source>
</evidence>
<comment type="pathway">
    <text evidence="5">Cofactor metabolism; pyridoxal 5'-phosphate salvage; pyridoxal 5'-phosphate from pyridoxamine 5'-phosphate: step 1/1.</text>
</comment>
<protein>
    <recommendedName>
        <fullName evidence="5">Pyridoxine/pyridoxamine 5'-phosphate oxidase</fullName>
        <ecNumber evidence="5">1.4.3.5</ecNumber>
    </recommendedName>
    <alternativeName>
        <fullName evidence="5">PNP/PMP oxidase</fullName>
        <shortName evidence="5">PNPOx</shortName>
    </alternativeName>
    <alternativeName>
        <fullName evidence="5">Pyridoxal 5'-phosphate synthase</fullName>
    </alternativeName>
</protein>